<dbReference type="AlphaFoldDB" id="A0AAW0C1J1"/>
<dbReference type="EMBL" id="JAWWNJ010000023">
    <property type="protein sequence ID" value="KAK7032943.1"/>
    <property type="molecule type" value="Genomic_DNA"/>
</dbReference>
<sequence length="229" mass="25070">MSAGISGTDLKQISSMIKGIKCDAGKTRPILAAIQDLAIKAGGFVGVCPKPIMFTHDEQKNSPQFSGIPFEPYGSISAFTSFTPPHPVVIALVVCPANPGGITVKQWAAKPMHCNMLVLVSPPKIPGYQSAGKVIVVCEPNITDVEAREHKAKVVLQHRIFSMLQHIKKTSKQIWVNNKRQERNNKGICLQLVLEWMVELVSCGENPLQMSRNDQGKVTAIQGFRSIQM</sequence>
<name>A0AAW0C1J1_9AGAR</name>
<comment type="caution">
    <text evidence="1">The sequence shown here is derived from an EMBL/GenBank/DDBJ whole genome shotgun (WGS) entry which is preliminary data.</text>
</comment>
<protein>
    <submittedName>
        <fullName evidence="1">Uncharacterized protein</fullName>
    </submittedName>
</protein>
<evidence type="ECO:0000313" key="2">
    <source>
        <dbReference type="Proteomes" id="UP001362999"/>
    </source>
</evidence>
<reference evidence="1 2" key="1">
    <citation type="journal article" date="2024" name="J Genomics">
        <title>Draft genome sequencing and assembly of Favolaschia claudopus CIRM-BRFM 2984 isolated from oak limbs.</title>
        <authorList>
            <person name="Navarro D."/>
            <person name="Drula E."/>
            <person name="Chaduli D."/>
            <person name="Cazenave R."/>
            <person name="Ahrendt S."/>
            <person name="Wang J."/>
            <person name="Lipzen A."/>
            <person name="Daum C."/>
            <person name="Barry K."/>
            <person name="Grigoriev I.V."/>
            <person name="Favel A."/>
            <person name="Rosso M.N."/>
            <person name="Martin F."/>
        </authorList>
    </citation>
    <scope>NUCLEOTIDE SEQUENCE [LARGE SCALE GENOMIC DNA]</scope>
    <source>
        <strain evidence="1 2">CIRM-BRFM 2984</strain>
    </source>
</reference>
<keyword evidence="2" id="KW-1185">Reference proteome</keyword>
<dbReference type="Proteomes" id="UP001362999">
    <property type="component" value="Unassembled WGS sequence"/>
</dbReference>
<organism evidence="1 2">
    <name type="scientific">Favolaschia claudopus</name>
    <dbReference type="NCBI Taxonomy" id="2862362"/>
    <lineage>
        <taxon>Eukaryota</taxon>
        <taxon>Fungi</taxon>
        <taxon>Dikarya</taxon>
        <taxon>Basidiomycota</taxon>
        <taxon>Agaricomycotina</taxon>
        <taxon>Agaricomycetes</taxon>
        <taxon>Agaricomycetidae</taxon>
        <taxon>Agaricales</taxon>
        <taxon>Marasmiineae</taxon>
        <taxon>Mycenaceae</taxon>
        <taxon>Favolaschia</taxon>
    </lineage>
</organism>
<evidence type="ECO:0000313" key="1">
    <source>
        <dbReference type="EMBL" id="KAK7032943.1"/>
    </source>
</evidence>
<accession>A0AAW0C1J1</accession>
<proteinExistence type="predicted"/>
<gene>
    <name evidence="1" type="ORF">R3P38DRAFT_3186487</name>
</gene>